<accession>A0A6A4HIT9</accession>
<keyword evidence="2" id="KW-1185">Reference proteome</keyword>
<evidence type="ECO:0000313" key="1">
    <source>
        <dbReference type="EMBL" id="KAE9397461.1"/>
    </source>
</evidence>
<name>A0A6A4HIT9_9AGAR</name>
<dbReference type="EMBL" id="ML769497">
    <property type="protein sequence ID" value="KAE9397461.1"/>
    <property type="molecule type" value="Genomic_DNA"/>
</dbReference>
<protein>
    <submittedName>
        <fullName evidence="1">Uncharacterized protein</fullName>
    </submittedName>
</protein>
<sequence length="278" mass="30535">MPLMIQIQNLMEMGLEILVEDDSIGIVEFIVEMAVEMDSVEVELVFAVVPVLVMKLELVKDKEDANRELVGSQRRRRGCDGAYCVKNATLLQPSGLSSRIRPRLPQLRAISHLSQYPTRSCQTLNLSCRTPASNLYADDGLDRNEEDPNEVGGESKRFGTSYYSLASRAYCIRGTTGVDEGLPEDESDRVGTGRRCSSRPQFPNNILRLVLTTSQSEHHANMNIVGAAVTETGRGWMEIMCAGALQSGTTMSKEQAEVSALCCVPEVALALVQLQSSF</sequence>
<dbReference type="AlphaFoldDB" id="A0A6A4HIT9"/>
<gene>
    <name evidence="1" type="ORF">BT96DRAFT_1020813</name>
</gene>
<evidence type="ECO:0000313" key="2">
    <source>
        <dbReference type="Proteomes" id="UP000799118"/>
    </source>
</evidence>
<organism evidence="1 2">
    <name type="scientific">Gymnopus androsaceus JB14</name>
    <dbReference type="NCBI Taxonomy" id="1447944"/>
    <lineage>
        <taxon>Eukaryota</taxon>
        <taxon>Fungi</taxon>
        <taxon>Dikarya</taxon>
        <taxon>Basidiomycota</taxon>
        <taxon>Agaricomycotina</taxon>
        <taxon>Agaricomycetes</taxon>
        <taxon>Agaricomycetidae</taxon>
        <taxon>Agaricales</taxon>
        <taxon>Marasmiineae</taxon>
        <taxon>Omphalotaceae</taxon>
        <taxon>Gymnopus</taxon>
    </lineage>
</organism>
<proteinExistence type="predicted"/>
<dbReference type="Proteomes" id="UP000799118">
    <property type="component" value="Unassembled WGS sequence"/>
</dbReference>
<reference evidence="1" key="1">
    <citation type="journal article" date="2019" name="Environ. Microbiol.">
        <title>Fungal ecological strategies reflected in gene transcription - a case study of two litter decomposers.</title>
        <authorList>
            <person name="Barbi F."/>
            <person name="Kohler A."/>
            <person name="Barry K."/>
            <person name="Baskaran P."/>
            <person name="Daum C."/>
            <person name="Fauchery L."/>
            <person name="Ihrmark K."/>
            <person name="Kuo A."/>
            <person name="LaButti K."/>
            <person name="Lipzen A."/>
            <person name="Morin E."/>
            <person name="Grigoriev I.V."/>
            <person name="Henrissat B."/>
            <person name="Lindahl B."/>
            <person name="Martin F."/>
        </authorList>
    </citation>
    <scope>NUCLEOTIDE SEQUENCE</scope>
    <source>
        <strain evidence="1">JB14</strain>
    </source>
</reference>